<dbReference type="RefSeq" id="WP_394319113.1">
    <property type="nucleotide sequence ID" value="NZ_JBHMQV010000009.1"/>
</dbReference>
<evidence type="ECO:0000313" key="3">
    <source>
        <dbReference type="Proteomes" id="UP001589887"/>
    </source>
</evidence>
<proteinExistence type="predicted"/>
<dbReference type="EMBL" id="JBHMQV010000009">
    <property type="protein sequence ID" value="MFC0844697.1"/>
    <property type="molecule type" value="Genomic_DNA"/>
</dbReference>
<name>A0ABV6TFY1_9ACTN</name>
<evidence type="ECO:0000313" key="2">
    <source>
        <dbReference type="EMBL" id="MFC0844697.1"/>
    </source>
</evidence>
<organism evidence="2 3">
    <name type="scientific">Streptomyces noboritoensis</name>
    <dbReference type="NCBI Taxonomy" id="67337"/>
    <lineage>
        <taxon>Bacteria</taxon>
        <taxon>Bacillati</taxon>
        <taxon>Actinomycetota</taxon>
        <taxon>Actinomycetes</taxon>
        <taxon>Kitasatosporales</taxon>
        <taxon>Streptomycetaceae</taxon>
        <taxon>Streptomyces</taxon>
    </lineage>
</organism>
<protein>
    <submittedName>
        <fullName evidence="2">Uncharacterized protein</fullName>
    </submittedName>
</protein>
<evidence type="ECO:0000256" key="1">
    <source>
        <dbReference type="SAM" id="SignalP"/>
    </source>
</evidence>
<accession>A0ABV6TFY1</accession>
<reference evidence="2 3" key="1">
    <citation type="submission" date="2024-09" db="EMBL/GenBank/DDBJ databases">
        <authorList>
            <person name="Sun Q."/>
            <person name="Mori K."/>
        </authorList>
    </citation>
    <scope>NUCLEOTIDE SEQUENCE [LARGE SCALE GENOMIC DNA]</scope>
    <source>
        <strain evidence="2 3">JCM 4557</strain>
    </source>
</reference>
<feature type="signal peptide" evidence="1">
    <location>
        <begin position="1"/>
        <end position="22"/>
    </location>
</feature>
<comment type="caution">
    <text evidence="2">The sequence shown here is derived from an EMBL/GenBank/DDBJ whole genome shotgun (WGS) entry which is preliminary data.</text>
</comment>
<dbReference type="Proteomes" id="UP001589887">
    <property type="component" value="Unassembled WGS sequence"/>
</dbReference>
<keyword evidence="1" id="KW-0732">Signal</keyword>
<sequence>MTRTIRRTASMLAALALGAAFAWTWVNSHVAIEPQAGDTNVTAAWINHAEHEVL</sequence>
<keyword evidence="3" id="KW-1185">Reference proteome</keyword>
<gene>
    <name evidence="2" type="ORF">ACFH04_13410</name>
</gene>
<feature type="chain" id="PRO_5046437630" evidence="1">
    <location>
        <begin position="23"/>
        <end position="54"/>
    </location>
</feature>